<gene>
    <name evidence="3" type="primary">PTH2_2</name>
    <name evidence="3" type="ORF">FOL46_003235</name>
</gene>
<organism evidence="3 4">
    <name type="scientific">Perkinsus olseni</name>
    <name type="common">Perkinsus atlanticus</name>
    <dbReference type="NCBI Taxonomy" id="32597"/>
    <lineage>
        <taxon>Eukaryota</taxon>
        <taxon>Sar</taxon>
        <taxon>Alveolata</taxon>
        <taxon>Perkinsozoa</taxon>
        <taxon>Perkinsea</taxon>
        <taxon>Perkinsida</taxon>
        <taxon>Perkinsidae</taxon>
        <taxon>Perkinsus</taxon>
    </lineage>
</organism>
<name>A0A7J6KLS1_PEROL</name>
<keyword evidence="2" id="KW-1133">Transmembrane helix</keyword>
<evidence type="ECO:0000313" key="3">
    <source>
        <dbReference type="EMBL" id="KAF4648213.1"/>
    </source>
</evidence>
<feature type="compositionally biased region" description="Low complexity" evidence="1">
    <location>
        <begin position="73"/>
        <end position="87"/>
    </location>
</feature>
<sequence>GFVEMPSSPTAPSEGVVDSVTNFPWWTLLLVFGITKLISGTTGRRVARRVARMLGKDTQAPPKLEGRRPRVPSSASSDASETSSACSDGEINGEELKMVIAVRMDLQMGKGK</sequence>
<proteinExistence type="predicted"/>
<feature type="non-terminal residue" evidence="3">
    <location>
        <position position="112"/>
    </location>
</feature>
<dbReference type="AlphaFoldDB" id="A0A7J6KLS1"/>
<accession>A0A7J6KLS1</accession>
<feature type="region of interest" description="Disordered" evidence="1">
    <location>
        <begin position="53"/>
        <end position="91"/>
    </location>
</feature>
<reference evidence="3 4" key="1">
    <citation type="submission" date="2020-04" db="EMBL/GenBank/DDBJ databases">
        <title>Perkinsus olseni comparative genomics.</title>
        <authorList>
            <person name="Bogema D.R."/>
        </authorList>
    </citation>
    <scope>NUCLEOTIDE SEQUENCE [LARGE SCALE GENOMIC DNA]</scope>
    <source>
        <strain evidence="3">ATCC PRA-31</strain>
    </source>
</reference>
<keyword evidence="2" id="KW-0472">Membrane</keyword>
<protein>
    <submittedName>
        <fullName evidence="3">Gluconate transport-inducing protein</fullName>
    </submittedName>
</protein>
<evidence type="ECO:0000256" key="1">
    <source>
        <dbReference type="SAM" id="MobiDB-lite"/>
    </source>
</evidence>
<feature type="transmembrane region" description="Helical" evidence="2">
    <location>
        <begin position="23"/>
        <end position="43"/>
    </location>
</feature>
<evidence type="ECO:0000256" key="2">
    <source>
        <dbReference type="SAM" id="Phobius"/>
    </source>
</evidence>
<feature type="non-terminal residue" evidence="3">
    <location>
        <position position="1"/>
    </location>
</feature>
<keyword evidence="2" id="KW-0812">Transmembrane</keyword>
<dbReference type="Proteomes" id="UP000572268">
    <property type="component" value="Unassembled WGS sequence"/>
</dbReference>
<dbReference type="EMBL" id="JABANN010002112">
    <property type="protein sequence ID" value="KAF4648213.1"/>
    <property type="molecule type" value="Genomic_DNA"/>
</dbReference>
<evidence type="ECO:0000313" key="4">
    <source>
        <dbReference type="Proteomes" id="UP000572268"/>
    </source>
</evidence>
<comment type="caution">
    <text evidence="3">The sequence shown here is derived from an EMBL/GenBank/DDBJ whole genome shotgun (WGS) entry which is preliminary data.</text>
</comment>